<dbReference type="EMBL" id="OX596113">
    <property type="protein sequence ID" value="CAN0409923.1"/>
    <property type="molecule type" value="Genomic_DNA"/>
</dbReference>
<evidence type="ECO:0000313" key="1">
    <source>
        <dbReference type="EMBL" id="CAN0409923.1"/>
    </source>
</evidence>
<protein>
    <submittedName>
        <fullName evidence="1">Uncharacterized protein</fullName>
    </submittedName>
</protein>
<evidence type="ECO:0000313" key="2">
    <source>
        <dbReference type="Proteomes" id="UP001162501"/>
    </source>
</evidence>
<proteinExistence type="predicted"/>
<sequence>MRRYSKDAGTRAPRAPDSVQGAASRRLIRAKPTSPPILSDHRRPEGPRGWTGAWAGVNSELLTLANPADKELTEGDWPAHCIHEKADSGEAGTSKVLPQEQSASDASAVTTAGGHFLRRSWFLHWTLAWAAFNHTNLPTTEDAFSSDVVLLESPGWMTPAFSKELPALLRRFWGPSTPSGSHCWGLWGALFSQSHHLPLAGAARAGPPSACLSSIPGFAGSRH</sequence>
<dbReference type="Proteomes" id="UP001162501">
    <property type="component" value="Chromosome 29"/>
</dbReference>
<reference evidence="1" key="1">
    <citation type="submission" date="2023-05" db="EMBL/GenBank/DDBJ databases">
        <authorList>
            <consortium name="ELIXIR-Norway"/>
        </authorList>
    </citation>
    <scope>NUCLEOTIDE SEQUENCE</scope>
</reference>
<accession>A0AC59ZGI2</accession>
<gene>
    <name evidence="1" type="ORF">MRATA1EN22A_LOCUS17929</name>
</gene>
<name>A0AC59ZGI2_RANTA</name>
<organism evidence="1 2">
    <name type="scientific">Rangifer tarandus platyrhynchus</name>
    <name type="common">Svalbard reindeer</name>
    <dbReference type="NCBI Taxonomy" id="3082113"/>
    <lineage>
        <taxon>Eukaryota</taxon>
        <taxon>Metazoa</taxon>
        <taxon>Chordata</taxon>
        <taxon>Craniata</taxon>
        <taxon>Vertebrata</taxon>
        <taxon>Euteleostomi</taxon>
        <taxon>Mammalia</taxon>
        <taxon>Eutheria</taxon>
        <taxon>Laurasiatheria</taxon>
        <taxon>Artiodactyla</taxon>
        <taxon>Ruminantia</taxon>
        <taxon>Pecora</taxon>
        <taxon>Cervidae</taxon>
        <taxon>Odocoileinae</taxon>
        <taxon>Rangifer</taxon>
    </lineage>
</organism>
<reference evidence="1" key="2">
    <citation type="submission" date="2025-03" db="EMBL/GenBank/DDBJ databases">
        <authorList>
            <consortium name="ELIXIR-Norway"/>
            <consortium name="Elixir Norway"/>
        </authorList>
    </citation>
    <scope>NUCLEOTIDE SEQUENCE</scope>
</reference>